<dbReference type="EMBL" id="PQXL01000076">
    <property type="protein sequence ID" value="THV52542.1"/>
    <property type="molecule type" value="Genomic_DNA"/>
</dbReference>
<gene>
    <name evidence="2" type="ORF">BGAL_0076g00270</name>
</gene>
<evidence type="ECO:0000313" key="2">
    <source>
        <dbReference type="EMBL" id="THV52542.1"/>
    </source>
</evidence>
<keyword evidence="3" id="KW-1185">Reference proteome</keyword>
<name>A0A4S8R6P2_9HELO</name>
<accession>A0A4S8R6P2</accession>
<dbReference type="Proteomes" id="UP000308671">
    <property type="component" value="Unassembled WGS sequence"/>
</dbReference>
<dbReference type="OrthoDB" id="3529719at2759"/>
<feature type="compositionally biased region" description="Polar residues" evidence="1">
    <location>
        <begin position="1"/>
        <end position="19"/>
    </location>
</feature>
<feature type="compositionally biased region" description="Basic and acidic residues" evidence="1">
    <location>
        <begin position="44"/>
        <end position="60"/>
    </location>
</feature>
<organism evidence="2 3">
    <name type="scientific">Botrytis galanthina</name>
    <dbReference type="NCBI Taxonomy" id="278940"/>
    <lineage>
        <taxon>Eukaryota</taxon>
        <taxon>Fungi</taxon>
        <taxon>Dikarya</taxon>
        <taxon>Ascomycota</taxon>
        <taxon>Pezizomycotina</taxon>
        <taxon>Leotiomycetes</taxon>
        <taxon>Helotiales</taxon>
        <taxon>Sclerotiniaceae</taxon>
        <taxon>Botrytis</taxon>
    </lineage>
</organism>
<comment type="caution">
    <text evidence="2">The sequence shown here is derived from an EMBL/GenBank/DDBJ whole genome shotgun (WGS) entry which is preliminary data.</text>
</comment>
<evidence type="ECO:0000313" key="3">
    <source>
        <dbReference type="Proteomes" id="UP000308671"/>
    </source>
</evidence>
<reference evidence="2 3" key="1">
    <citation type="submission" date="2017-12" db="EMBL/GenBank/DDBJ databases">
        <title>Comparative genomics of Botrytis spp.</title>
        <authorList>
            <person name="Valero-Jimenez C.A."/>
            <person name="Tapia P."/>
            <person name="Veloso J."/>
            <person name="Silva-Moreno E."/>
            <person name="Staats M."/>
            <person name="Valdes J.H."/>
            <person name="Van Kan J.A.L."/>
        </authorList>
    </citation>
    <scope>NUCLEOTIDE SEQUENCE [LARGE SCALE GENOMIC DNA]</scope>
    <source>
        <strain evidence="2 3">MUCL435</strain>
    </source>
</reference>
<sequence length="191" mass="21235">MADSNMINVETEPTPSQAVENDKKTGSVASNAPQISPQTPQSDPVKKEKEAKDQLEENIAHHRTALYYGPPDPNARFWGTIATSRRNRSVNRVSKKPQKSECERNRKAELGTHFVGNEMRKIKRLSKVCSRDKFGKAGFGAEPAHPPGSGITPAPSRYNAVTIVEVYELLLASCAKLLARFRAKHRKERTV</sequence>
<dbReference type="AlphaFoldDB" id="A0A4S8R6P2"/>
<evidence type="ECO:0000256" key="1">
    <source>
        <dbReference type="SAM" id="MobiDB-lite"/>
    </source>
</evidence>
<protein>
    <submittedName>
        <fullName evidence="2">Uncharacterized protein</fullName>
    </submittedName>
</protein>
<feature type="compositionally biased region" description="Polar residues" evidence="1">
    <location>
        <begin position="27"/>
        <end position="42"/>
    </location>
</feature>
<proteinExistence type="predicted"/>
<feature type="region of interest" description="Disordered" evidence="1">
    <location>
        <begin position="1"/>
        <end position="71"/>
    </location>
</feature>